<feature type="compositionally biased region" description="Polar residues" evidence="1">
    <location>
        <begin position="1436"/>
        <end position="1450"/>
    </location>
</feature>
<feature type="compositionally biased region" description="Basic and acidic residues" evidence="1">
    <location>
        <begin position="1"/>
        <end position="10"/>
    </location>
</feature>
<feature type="compositionally biased region" description="Polar residues" evidence="1">
    <location>
        <begin position="353"/>
        <end position="372"/>
    </location>
</feature>
<feature type="region of interest" description="Disordered" evidence="1">
    <location>
        <begin position="622"/>
        <end position="762"/>
    </location>
</feature>
<accession>A0A5M9MGJ6</accession>
<feature type="compositionally biased region" description="Polar residues" evidence="1">
    <location>
        <begin position="99"/>
        <end position="120"/>
    </location>
</feature>
<gene>
    <name evidence="2" type="ORF">ATNIH1004_008291</name>
</gene>
<feature type="compositionally biased region" description="Polar residues" evidence="1">
    <location>
        <begin position="73"/>
        <end position="87"/>
    </location>
</feature>
<feature type="region of interest" description="Disordered" evidence="1">
    <location>
        <begin position="235"/>
        <end position="375"/>
    </location>
</feature>
<feature type="compositionally biased region" description="Low complexity" evidence="1">
    <location>
        <begin position="1413"/>
        <end position="1435"/>
    </location>
</feature>
<evidence type="ECO:0000256" key="1">
    <source>
        <dbReference type="SAM" id="MobiDB-lite"/>
    </source>
</evidence>
<dbReference type="InterPro" id="IPR029063">
    <property type="entry name" value="SAM-dependent_MTases_sf"/>
</dbReference>
<feature type="compositionally biased region" description="Polar residues" evidence="1">
    <location>
        <begin position="434"/>
        <end position="443"/>
    </location>
</feature>
<name>A0A5M9MGJ6_9EURO</name>
<feature type="region of interest" description="Disordered" evidence="1">
    <location>
        <begin position="176"/>
        <end position="211"/>
    </location>
</feature>
<feature type="compositionally biased region" description="Low complexity" evidence="1">
    <location>
        <begin position="731"/>
        <end position="745"/>
    </location>
</feature>
<dbReference type="OrthoDB" id="5382952at2759"/>
<feature type="compositionally biased region" description="Polar residues" evidence="1">
    <location>
        <begin position="1153"/>
        <end position="1162"/>
    </location>
</feature>
<feature type="compositionally biased region" description="Polar residues" evidence="1">
    <location>
        <begin position="717"/>
        <end position="728"/>
    </location>
</feature>
<dbReference type="EMBL" id="QUQM01000006">
    <property type="protein sequence ID" value="KAA8644093.1"/>
    <property type="molecule type" value="Genomic_DNA"/>
</dbReference>
<feature type="compositionally biased region" description="Basic and acidic residues" evidence="1">
    <location>
        <begin position="419"/>
        <end position="429"/>
    </location>
</feature>
<evidence type="ECO:0000313" key="3">
    <source>
        <dbReference type="Proteomes" id="UP000324241"/>
    </source>
</evidence>
<feature type="region of interest" description="Disordered" evidence="1">
    <location>
        <begin position="1412"/>
        <end position="1466"/>
    </location>
</feature>
<feature type="region of interest" description="Disordered" evidence="1">
    <location>
        <begin position="1149"/>
        <end position="1175"/>
    </location>
</feature>
<feature type="compositionally biased region" description="Polar residues" evidence="1">
    <location>
        <begin position="629"/>
        <end position="671"/>
    </location>
</feature>
<feature type="compositionally biased region" description="Polar residues" evidence="1">
    <location>
        <begin position="324"/>
        <end position="336"/>
    </location>
</feature>
<feature type="region of interest" description="Disordered" evidence="1">
    <location>
        <begin position="414"/>
        <end position="602"/>
    </location>
</feature>
<feature type="compositionally biased region" description="Low complexity" evidence="1">
    <location>
        <begin position="249"/>
        <end position="277"/>
    </location>
</feature>
<dbReference type="VEuPathDB" id="FungiDB:EYZ11_012086"/>
<feature type="compositionally biased region" description="Polar residues" evidence="1">
    <location>
        <begin position="19"/>
        <end position="35"/>
    </location>
</feature>
<proteinExistence type="predicted"/>
<feature type="compositionally biased region" description="Low complexity" evidence="1">
    <location>
        <begin position="567"/>
        <end position="594"/>
    </location>
</feature>
<feature type="compositionally biased region" description="Low complexity" evidence="1">
    <location>
        <begin position="50"/>
        <end position="66"/>
    </location>
</feature>
<protein>
    <recommendedName>
        <fullName evidence="4">Methyltransferase type 11 domain-containing protein</fullName>
    </recommendedName>
</protein>
<evidence type="ECO:0008006" key="4">
    <source>
        <dbReference type="Google" id="ProtNLM"/>
    </source>
</evidence>
<feature type="region of interest" description="Disordered" evidence="1">
    <location>
        <begin position="133"/>
        <end position="156"/>
    </location>
</feature>
<comment type="caution">
    <text evidence="2">The sequence shown here is derived from an EMBL/GenBank/DDBJ whole genome shotgun (WGS) entry which is preliminary data.</text>
</comment>
<feature type="compositionally biased region" description="Polar residues" evidence="1">
    <location>
        <begin position="196"/>
        <end position="211"/>
    </location>
</feature>
<dbReference type="SUPFAM" id="SSF53335">
    <property type="entry name" value="S-adenosyl-L-methionine-dependent methyltransferases"/>
    <property type="match status" value="1"/>
</dbReference>
<feature type="region of interest" description="Disordered" evidence="1">
    <location>
        <begin position="859"/>
        <end position="974"/>
    </location>
</feature>
<feature type="compositionally biased region" description="Basic and acidic residues" evidence="1">
    <location>
        <begin position="672"/>
        <end position="690"/>
    </location>
</feature>
<feature type="compositionally biased region" description="Polar residues" evidence="1">
    <location>
        <begin position="921"/>
        <end position="935"/>
    </location>
</feature>
<dbReference type="Gene3D" id="3.40.50.150">
    <property type="entry name" value="Vaccinia Virus protein VP39"/>
    <property type="match status" value="1"/>
</dbReference>
<feature type="compositionally biased region" description="Polar residues" evidence="1">
    <location>
        <begin position="291"/>
        <end position="307"/>
    </location>
</feature>
<dbReference type="Proteomes" id="UP000324241">
    <property type="component" value="Unassembled WGS sequence"/>
</dbReference>
<feature type="compositionally biased region" description="Polar residues" evidence="1">
    <location>
        <begin position="465"/>
        <end position="494"/>
    </location>
</feature>
<organism evidence="2 3">
    <name type="scientific">Aspergillus tanneri</name>
    <dbReference type="NCBI Taxonomy" id="1220188"/>
    <lineage>
        <taxon>Eukaryota</taxon>
        <taxon>Fungi</taxon>
        <taxon>Dikarya</taxon>
        <taxon>Ascomycota</taxon>
        <taxon>Pezizomycotina</taxon>
        <taxon>Eurotiomycetes</taxon>
        <taxon>Eurotiomycetidae</taxon>
        <taxon>Eurotiales</taxon>
        <taxon>Aspergillaceae</taxon>
        <taxon>Aspergillus</taxon>
        <taxon>Aspergillus subgen. Circumdati</taxon>
    </lineage>
</organism>
<reference evidence="2 3" key="1">
    <citation type="submission" date="2019-08" db="EMBL/GenBank/DDBJ databases">
        <title>The genome sequence of a newly discovered highly antifungal drug resistant Aspergillus species, Aspergillus tanneri NIH 1004.</title>
        <authorList>
            <person name="Mounaud S."/>
            <person name="Singh I."/>
            <person name="Joardar V."/>
            <person name="Pakala S."/>
            <person name="Pakala S."/>
            <person name="Venepally P."/>
            <person name="Chung J.K."/>
            <person name="Losada L."/>
            <person name="Nierman W.C."/>
        </authorList>
    </citation>
    <scope>NUCLEOTIDE SEQUENCE [LARGE SCALE GENOMIC DNA]</scope>
    <source>
        <strain evidence="2 3">NIH1004</strain>
    </source>
</reference>
<feature type="region of interest" description="Disordered" evidence="1">
    <location>
        <begin position="1"/>
        <end position="120"/>
    </location>
</feature>
<sequence length="1548" mass="166579">MLSHKPDSGRIPRPRGVASQPQKVSSPTTVTSAKQSGIPAMLSPRPPVGSPVSSSNRASSASLSLVEVKGQLGTPSNPSRTQSSQGSRLLLPPRATTHPLPSTSRPSAFSNVNSNLSPAESSYTVSISSGASRQNFVSSHPRNVLRRKPPTIGQYTAGNESKIMEGTRPEKLNVIIPNGEQPSSITRHSPRILESPKQSIPMHSSQSTLRDRNVSYTTNKVSHGPIELASLRNTVNTTNLPPPTPGFASSSSPSTRYSGSPGIWSRTSTPTSLSSYSPGIVQPVKIGSRLRQPSPSQTRLPTFSPRIQPTPSPSNPASAKEVSSHSLSQGTGSTASLPKDGKKGSPTKVDATASPTTLKSTVQRRPSTQSNLPRMAKVNYEANQNIKASKPQNMAELHGDGRKVAGCLSINTAQVPSRPSREGTHRLELEPSPVVQSNLSPDTVTGHKRRGSMESPLIIDKSLLPTDQSAATSVGSLHSRASSRIPSRLPTSPELSRKPPRILTKEPKGQQSPASPGKSRRFGFFTKKSKSELNTISPDEPHPSRKGPAAGTGHEGYGRYGQRGRKTSIGSSSGIRERSTSTTRSTSKSVSSGKGSDKIRPDLGLDDFFLDRLEPVIILGGGMDGGALTRTQSEQSSSGFSTRSMSNVTPHSNIPQSPGYSTDSLATSTGTVEKKGESQQRNNHQGEIHHGPGVRGSSSLSSTEDLETHPRLKVGPETSQQHITQPMQGTPKVSIPKVSPKPEVVNNPKINEKSPPKKGLGLKWNFFQRSHDTKHDEQQPLSPTIPQLQATISSVASRRPVAHYAFVDTDSDPLEEIIHNIEDSPPTEDGGAGSPVEVPAALNIRKPCQSILLPSPPKINGEFIQGGPPSPKVYFTKDPLHSSPEKPRESLEERRHSRLASIGRIPRVVSRRERQHKPAFQSFSRPFSAAESPSLTAPVVDRPAEFSPPRPVYESQTQNLPRGPHNPGFDPSQPFGDPSSASILDFIAGPYSKNEFLTFSPENHSTTSSSSGSESLAAVTAVIPTPDSGLNEDEVWGEFDDLIDHVLSPEVTRSVSSGEHDVEGKLEMATIASRALQAELSGLADKSAVSSVLEHPAVELTPASPRSSNGSIRLRRSRIVSALHSSIAPSSQPSFSDIIAGYSDDQVVDNAKNEGQNDQSTIALDEQPSSYLSSPLNPSPGFEACRQRNTILFDIAERDREGPTAQTNIRSGSLMTSRWLSFGRVLFSPAHNRIKDGEDERILVVDGLGNDDWSFYCALTYPKADVHCLNDGSVPTASKHPAAWEPPSNHHTIHHSSFEDPFPFSKGFFTVTVLRFPAACSESAQNSIVSECKRVLRPGGYMEMSVLDLDMVNMGIRTRKAVRQLKERTYLTDLNISLKPASDSIQRLLGRHGFDNLRRCMVRIPTAGVIVRSSGSSSSTSSSASNPSTMATTATPLTAFSGPSNSSLGAQSKAHGKSNDTDLSLGDLLSDPSPSLSNDESIRKIVAKVGRWWYTRCYEIPVLPNGDSSLSIWADRKVLRECQKQGTGFRLLIAYAQKPSEKRRTASV</sequence>
<dbReference type="CDD" id="cd02440">
    <property type="entry name" value="AdoMet_MTases"/>
    <property type="match status" value="1"/>
</dbReference>
<evidence type="ECO:0000313" key="2">
    <source>
        <dbReference type="EMBL" id="KAA8644093.1"/>
    </source>
</evidence>
<dbReference type="RefSeq" id="XP_033423454.1">
    <property type="nucleotide sequence ID" value="XM_033572902.1"/>
</dbReference>
<dbReference type="GeneID" id="54330993"/>
<feature type="compositionally biased region" description="Basic and acidic residues" evidence="1">
    <location>
        <begin position="878"/>
        <end position="895"/>
    </location>
</feature>